<evidence type="ECO:0000256" key="2">
    <source>
        <dbReference type="SAM" id="MobiDB-lite"/>
    </source>
</evidence>
<reference evidence="4" key="2">
    <citation type="submission" date="2015-01" db="EMBL/GenBank/DDBJ databases">
        <title>Evolutionary Origins and Diversification of the Mycorrhizal Mutualists.</title>
        <authorList>
            <consortium name="DOE Joint Genome Institute"/>
            <consortium name="Mycorrhizal Genomics Consortium"/>
            <person name="Kohler A."/>
            <person name="Kuo A."/>
            <person name="Nagy L.G."/>
            <person name="Floudas D."/>
            <person name="Copeland A."/>
            <person name="Barry K.W."/>
            <person name="Cichocki N."/>
            <person name="Veneault-Fourrey C."/>
            <person name="LaButti K."/>
            <person name="Lindquist E.A."/>
            <person name="Lipzen A."/>
            <person name="Lundell T."/>
            <person name="Morin E."/>
            <person name="Murat C."/>
            <person name="Riley R."/>
            <person name="Ohm R."/>
            <person name="Sun H."/>
            <person name="Tunlid A."/>
            <person name="Henrissat B."/>
            <person name="Grigoriev I.V."/>
            <person name="Hibbett D.S."/>
            <person name="Martin F."/>
        </authorList>
    </citation>
    <scope>NUCLEOTIDE SEQUENCE [LARGE SCALE GENOMIC DNA]</scope>
    <source>
        <strain evidence="4">Ve08.2h10</strain>
    </source>
</reference>
<evidence type="ECO:0000313" key="3">
    <source>
        <dbReference type="EMBL" id="KIK96119.1"/>
    </source>
</evidence>
<name>A0A0D0E4J0_9AGAM</name>
<dbReference type="InParanoid" id="A0A0D0E4J0"/>
<feature type="compositionally biased region" description="Pro residues" evidence="2">
    <location>
        <begin position="71"/>
        <end position="84"/>
    </location>
</feature>
<organism evidence="3 4">
    <name type="scientific">Paxillus rubicundulus Ve08.2h10</name>
    <dbReference type="NCBI Taxonomy" id="930991"/>
    <lineage>
        <taxon>Eukaryota</taxon>
        <taxon>Fungi</taxon>
        <taxon>Dikarya</taxon>
        <taxon>Basidiomycota</taxon>
        <taxon>Agaricomycotina</taxon>
        <taxon>Agaricomycetes</taxon>
        <taxon>Agaricomycetidae</taxon>
        <taxon>Boletales</taxon>
        <taxon>Paxilineae</taxon>
        <taxon>Paxillaceae</taxon>
        <taxon>Paxillus</taxon>
    </lineage>
</organism>
<dbReference type="Gene3D" id="1.25.40.10">
    <property type="entry name" value="Tetratricopeptide repeat domain"/>
    <property type="match status" value="1"/>
</dbReference>
<evidence type="ECO:0000313" key="4">
    <source>
        <dbReference type="Proteomes" id="UP000054538"/>
    </source>
</evidence>
<keyword evidence="4" id="KW-1185">Reference proteome</keyword>
<dbReference type="InterPro" id="IPR011990">
    <property type="entry name" value="TPR-like_helical_dom_sf"/>
</dbReference>
<dbReference type="Proteomes" id="UP000054538">
    <property type="component" value="Unassembled WGS sequence"/>
</dbReference>
<accession>A0A0D0E4J0</accession>
<dbReference type="PANTHER" id="PTHR47942:SF63">
    <property type="entry name" value="PENTATRICOPEPTIDE REPEAT-CONTAINING PROTEIN"/>
    <property type="match status" value="1"/>
</dbReference>
<proteinExistence type="predicted"/>
<keyword evidence="1" id="KW-0677">Repeat</keyword>
<reference evidence="3 4" key="1">
    <citation type="submission" date="2014-04" db="EMBL/GenBank/DDBJ databases">
        <authorList>
            <consortium name="DOE Joint Genome Institute"/>
            <person name="Kuo A."/>
            <person name="Kohler A."/>
            <person name="Jargeat P."/>
            <person name="Nagy L.G."/>
            <person name="Floudas D."/>
            <person name="Copeland A."/>
            <person name="Barry K.W."/>
            <person name="Cichocki N."/>
            <person name="Veneault-Fourrey C."/>
            <person name="LaButti K."/>
            <person name="Lindquist E.A."/>
            <person name="Lipzen A."/>
            <person name="Lundell T."/>
            <person name="Morin E."/>
            <person name="Murat C."/>
            <person name="Sun H."/>
            <person name="Tunlid A."/>
            <person name="Henrissat B."/>
            <person name="Grigoriev I.V."/>
            <person name="Hibbett D.S."/>
            <person name="Martin F."/>
            <person name="Nordberg H.P."/>
            <person name="Cantor M.N."/>
            <person name="Hua S.X."/>
        </authorList>
    </citation>
    <scope>NUCLEOTIDE SEQUENCE [LARGE SCALE GENOMIC DNA]</scope>
    <source>
        <strain evidence="3 4">Ve08.2h10</strain>
    </source>
</reference>
<protein>
    <submittedName>
        <fullName evidence="3">Uncharacterized protein</fullName>
    </submittedName>
</protein>
<sequence>MQWAASRAARGVLSQTKIYRSLFPSSHPVTALARRSIFSSYSIHSSPLVSLKHRHSHTEEPIYEEAASQPPHLPHPSLPAPASHPPRLLEPLQPSEVSQAPKSFHAPEYNFFHPPPAPPVQSPLSSARLSITAANAVRDLCNSGAFRDAHYIINSLQVSRHPNAPRPEPLKLPFLPNFEFVPITFDKPISPRLAAHALLHYMIRKESSFKAYETAHALMRNGIQLREATLLKVTQALLQAPPTVFTALKEKSVSMFRPAYRPADHVPINPEAVKDDGLRFALTLLLRARVNNQRCSDRAFETLVSFCLVQGEIIMGSLLFVLLVKDFEIRGQKAQEIKAKIIEQETCQGTACPKLLDRWRDLLRSKIPPNRLLKAIVHRCEEELSYDSDSEGGEARRAEALQALANLAGLIHSRSLPFTDISYLLRALYSCPKVPDKVAVVEDGRERRMNAHRYFHHVIFRLTNRLPWKKGKDPPDNYAANHVSVSHAMPTLSRETYNTLVHYALRHRLSVSLAQNIVHHMEHVRRPGLKPDITTYNIFVRSGTLLRRNDMVTFALEELRKLKENRRHGIMVQSDPPAHLTNPGSITPRLSNVLAVSPGSSGIAADVFTLTSYVTHLTSTGNPYVVAAILFHVLPELSIVDHPAWGDNPPSAHERAVMAHRARQERLHRSVSLGPWFFTSVLNALCKAGKTGLAERVWLLAKQAEKASWVKRGEQGPEVVQGWCLPVHAYTIMMQLYAMEARKGLRVRAGLRGTLNSRNSGNGKWQPKTPHSKERVKGWAYYVLAKDFIARRHRSRRTLGLRMGTVLYRSMFRAAKDVYDSLTRLIPSSQPQVYQLQPDARFFNAALAMFGRQPGMVRRAAKTVRAHWRQKERRAMVRYSRRGTVPRKWNPFLKRVVQEMLGAGYQLPEAFRRLFVGSWAFGSFNRPGRPVLNQQPLAFPVPRKKFLPHALQTNKDRGLPVQRSEWKQLGHRWRHWRRKRREQSRKTRVV</sequence>
<dbReference type="InterPro" id="IPR051222">
    <property type="entry name" value="PPR/CCM1_RNA-binding"/>
</dbReference>
<dbReference type="HOGENOM" id="CLU_017726_0_0_1"/>
<dbReference type="STRING" id="930991.A0A0D0E4J0"/>
<dbReference type="EMBL" id="KN825003">
    <property type="protein sequence ID" value="KIK96119.1"/>
    <property type="molecule type" value="Genomic_DNA"/>
</dbReference>
<dbReference type="AlphaFoldDB" id="A0A0D0E4J0"/>
<dbReference type="PANTHER" id="PTHR47942">
    <property type="entry name" value="TETRATRICOPEPTIDE REPEAT (TPR)-LIKE SUPERFAMILY PROTEIN-RELATED"/>
    <property type="match status" value="1"/>
</dbReference>
<dbReference type="OrthoDB" id="2554293at2759"/>
<feature type="region of interest" description="Disordered" evidence="2">
    <location>
        <begin position="49"/>
        <end position="100"/>
    </location>
</feature>
<gene>
    <name evidence="3" type="ORF">PAXRUDRAFT_826310</name>
</gene>
<evidence type="ECO:0000256" key="1">
    <source>
        <dbReference type="ARBA" id="ARBA00022737"/>
    </source>
</evidence>